<keyword evidence="3" id="KW-1185">Reference proteome</keyword>
<dbReference type="EMBL" id="JBHTIT010000001">
    <property type="protein sequence ID" value="MFD0950728.1"/>
    <property type="molecule type" value="Genomic_DNA"/>
</dbReference>
<proteinExistence type="predicted"/>
<dbReference type="Pfam" id="PF20228">
    <property type="entry name" value="DUF6587"/>
    <property type="match status" value="1"/>
</dbReference>
<reference evidence="3" key="1">
    <citation type="journal article" date="2019" name="Int. J. Syst. Evol. Microbiol.">
        <title>The Global Catalogue of Microorganisms (GCM) 10K type strain sequencing project: providing services to taxonomists for standard genome sequencing and annotation.</title>
        <authorList>
            <consortium name="The Broad Institute Genomics Platform"/>
            <consortium name="The Broad Institute Genome Sequencing Center for Infectious Disease"/>
            <person name="Wu L."/>
            <person name="Ma J."/>
        </authorList>
    </citation>
    <scope>NUCLEOTIDE SEQUENCE [LARGE SCALE GENOMIC DNA]</scope>
    <source>
        <strain evidence="3">CCUG 63419</strain>
    </source>
</reference>
<gene>
    <name evidence="2" type="ORF">ACFQ0F_10060</name>
</gene>
<protein>
    <submittedName>
        <fullName evidence="2">DUF6587 family protein</fullName>
    </submittedName>
</protein>
<comment type="caution">
    <text evidence="2">The sequence shown here is derived from an EMBL/GenBank/DDBJ whole genome shotgun (WGS) entry which is preliminary data.</text>
</comment>
<name>A0ABW3HIZ0_9GAMM</name>
<evidence type="ECO:0000256" key="1">
    <source>
        <dbReference type="SAM" id="MobiDB-lite"/>
    </source>
</evidence>
<accession>A0ABW3HIZ0</accession>
<sequence>MNAELLLQWLVIAPLMLWSTWRVAKQFAPRSIAAMQNRFAQALVKRGYPRVGSWMQSGSTDAGCGSGCSSCNACGPSTPEIKDTPVQWRDAGPR</sequence>
<organism evidence="2 3">
    <name type="scientific">Paraperlucidibaca wandonensis</name>
    <dbReference type="NCBI Taxonomy" id="1268273"/>
    <lineage>
        <taxon>Bacteria</taxon>
        <taxon>Pseudomonadati</taxon>
        <taxon>Pseudomonadota</taxon>
        <taxon>Gammaproteobacteria</taxon>
        <taxon>Moraxellales</taxon>
        <taxon>Moraxellaceae</taxon>
        <taxon>Paraperlucidibaca</taxon>
    </lineage>
</organism>
<dbReference type="InterPro" id="IPR046494">
    <property type="entry name" value="DUF6587"/>
</dbReference>
<evidence type="ECO:0000313" key="2">
    <source>
        <dbReference type="EMBL" id="MFD0950728.1"/>
    </source>
</evidence>
<dbReference type="RefSeq" id="WP_379071714.1">
    <property type="nucleotide sequence ID" value="NZ_JBHTIT010000001.1"/>
</dbReference>
<dbReference type="Proteomes" id="UP001597044">
    <property type="component" value="Unassembled WGS sequence"/>
</dbReference>
<evidence type="ECO:0000313" key="3">
    <source>
        <dbReference type="Proteomes" id="UP001597044"/>
    </source>
</evidence>
<feature type="region of interest" description="Disordered" evidence="1">
    <location>
        <begin position="74"/>
        <end position="94"/>
    </location>
</feature>